<gene>
    <name evidence="2" type="ORF">VMCG_06273</name>
</gene>
<comment type="caution">
    <text evidence="2">The sequence shown here is derived from an EMBL/GenBank/DDBJ whole genome shotgun (WGS) entry which is preliminary data.</text>
</comment>
<dbReference type="AlphaFoldDB" id="A0A423W9I3"/>
<dbReference type="OrthoDB" id="3245100at2759"/>
<accession>A0A423W9I3</accession>
<organism evidence="2 3">
    <name type="scientific">Cytospora schulzeri</name>
    <dbReference type="NCBI Taxonomy" id="448051"/>
    <lineage>
        <taxon>Eukaryota</taxon>
        <taxon>Fungi</taxon>
        <taxon>Dikarya</taxon>
        <taxon>Ascomycota</taxon>
        <taxon>Pezizomycotina</taxon>
        <taxon>Sordariomycetes</taxon>
        <taxon>Sordariomycetidae</taxon>
        <taxon>Diaporthales</taxon>
        <taxon>Cytosporaceae</taxon>
        <taxon>Cytospora</taxon>
    </lineage>
</organism>
<dbReference type="Proteomes" id="UP000283895">
    <property type="component" value="Unassembled WGS sequence"/>
</dbReference>
<keyword evidence="3" id="KW-1185">Reference proteome</keyword>
<dbReference type="EMBL" id="LKEA01000022">
    <property type="protein sequence ID" value="ROV99982.1"/>
    <property type="molecule type" value="Genomic_DNA"/>
</dbReference>
<sequence length="144" mass="14995">MASSTNSTPPSDLSDPKRYITDTNPDGMAVFSQAVDPHSPSALTRLGYITPRPPADPNGGADVKTYLTSLQSSSDLPPLVPAGGGVETRLLRPGDLAVQRSTMHARLARPECDRVGAHVGRHGGEPAQPVVVGGETLGTSFPKD</sequence>
<evidence type="ECO:0000313" key="3">
    <source>
        <dbReference type="Proteomes" id="UP000283895"/>
    </source>
</evidence>
<evidence type="ECO:0000256" key="1">
    <source>
        <dbReference type="SAM" id="MobiDB-lite"/>
    </source>
</evidence>
<feature type="compositionally biased region" description="Polar residues" evidence="1">
    <location>
        <begin position="1"/>
        <end position="11"/>
    </location>
</feature>
<feature type="region of interest" description="Disordered" evidence="1">
    <location>
        <begin position="116"/>
        <end position="144"/>
    </location>
</feature>
<proteinExistence type="predicted"/>
<feature type="region of interest" description="Disordered" evidence="1">
    <location>
        <begin position="1"/>
        <end position="64"/>
    </location>
</feature>
<evidence type="ECO:0000313" key="2">
    <source>
        <dbReference type="EMBL" id="ROV99982.1"/>
    </source>
</evidence>
<protein>
    <submittedName>
        <fullName evidence="2">Uncharacterized protein</fullName>
    </submittedName>
</protein>
<reference evidence="2 3" key="1">
    <citation type="submission" date="2015-09" db="EMBL/GenBank/DDBJ databases">
        <title>Host preference determinants of Valsa canker pathogens revealed by comparative genomics.</title>
        <authorList>
            <person name="Yin Z."/>
            <person name="Huang L."/>
        </authorList>
    </citation>
    <scope>NUCLEOTIDE SEQUENCE [LARGE SCALE GENOMIC DNA]</scope>
    <source>
        <strain evidence="2 3">03-1</strain>
    </source>
</reference>
<name>A0A423W9I3_9PEZI</name>